<dbReference type="Proteomes" id="UP001469553">
    <property type="component" value="Unassembled WGS sequence"/>
</dbReference>
<feature type="region of interest" description="Disordered" evidence="1">
    <location>
        <begin position="1"/>
        <end position="133"/>
    </location>
</feature>
<organism evidence="2 3">
    <name type="scientific">Ameca splendens</name>
    <dbReference type="NCBI Taxonomy" id="208324"/>
    <lineage>
        <taxon>Eukaryota</taxon>
        <taxon>Metazoa</taxon>
        <taxon>Chordata</taxon>
        <taxon>Craniata</taxon>
        <taxon>Vertebrata</taxon>
        <taxon>Euteleostomi</taxon>
        <taxon>Actinopterygii</taxon>
        <taxon>Neopterygii</taxon>
        <taxon>Teleostei</taxon>
        <taxon>Neoteleostei</taxon>
        <taxon>Acanthomorphata</taxon>
        <taxon>Ovalentaria</taxon>
        <taxon>Atherinomorphae</taxon>
        <taxon>Cyprinodontiformes</taxon>
        <taxon>Goodeidae</taxon>
        <taxon>Ameca</taxon>
    </lineage>
</organism>
<sequence length="133" mass="14505">EVEVDPPGGGETTTELHTLRGTPWKGRQSTLPAKKCQQSSRSSSTKVKKAQRERQGGETPRPNWSPYLPRTCSSQNLEGPSTAPVALNQPNTPLGAIGHQTRAHHSGTLPKQPHIQHPIKLQSHNFRKKKAAG</sequence>
<evidence type="ECO:0008006" key="4">
    <source>
        <dbReference type="Google" id="ProtNLM"/>
    </source>
</evidence>
<accession>A0ABV0Z4U7</accession>
<evidence type="ECO:0000313" key="3">
    <source>
        <dbReference type="Proteomes" id="UP001469553"/>
    </source>
</evidence>
<gene>
    <name evidence="2" type="ORF">AMECASPLE_033629</name>
</gene>
<protein>
    <recommendedName>
        <fullName evidence="4">Kinesin family member 24</fullName>
    </recommendedName>
</protein>
<evidence type="ECO:0000256" key="1">
    <source>
        <dbReference type="SAM" id="MobiDB-lite"/>
    </source>
</evidence>
<dbReference type="EMBL" id="JAHRIP010051630">
    <property type="protein sequence ID" value="MEQ2301213.1"/>
    <property type="molecule type" value="Genomic_DNA"/>
</dbReference>
<feature type="compositionally biased region" description="Polar residues" evidence="1">
    <location>
        <begin position="27"/>
        <end position="45"/>
    </location>
</feature>
<keyword evidence="3" id="KW-1185">Reference proteome</keyword>
<feature type="compositionally biased region" description="Low complexity" evidence="1">
    <location>
        <begin position="12"/>
        <end position="22"/>
    </location>
</feature>
<reference evidence="2 3" key="1">
    <citation type="submission" date="2021-06" db="EMBL/GenBank/DDBJ databases">
        <authorList>
            <person name="Palmer J.M."/>
        </authorList>
    </citation>
    <scope>NUCLEOTIDE SEQUENCE [LARGE SCALE GENOMIC DNA]</scope>
    <source>
        <strain evidence="2 3">AS_MEX2019</strain>
        <tissue evidence="2">Muscle</tissue>
    </source>
</reference>
<comment type="caution">
    <text evidence="2">The sequence shown here is derived from an EMBL/GenBank/DDBJ whole genome shotgun (WGS) entry which is preliminary data.</text>
</comment>
<evidence type="ECO:0000313" key="2">
    <source>
        <dbReference type="EMBL" id="MEQ2301213.1"/>
    </source>
</evidence>
<feature type="non-terminal residue" evidence="2">
    <location>
        <position position="1"/>
    </location>
</feature>
<proteinExistence type="predicted"/>
<name>A0ABV0Z4U7_9TELE</name>